<keyword evidence="5" id="KW-0521">NADP</keyword>
<evidence type="ECO:0000313" key="16">
    <source>
        <dbReference type="Proteomes" id="UP000005226"/>
    </source>
</evidence>
<dbReference type="PANTHER" id="PTHR43981:SF9">
    <property type="entry name" value="ENOYL-[ACYL-CARRIER-PROTEIN] REDUCTASE, MITOCHONDRIAL"/>
    <property type="match status" value="1"/>
</dbReference>
<feature type="domain" description="Enoyl reductase (ER)" evidence="14">
    <location>
        <begin position="1"/>
        <end position="313"/>
    </location>
</feature>
<evidence type="ECO:0000256" key="11">
    <source>
        <dbReference type="ARBA" id="ARBA00038963"/>
    </source>
</evidence>
<comment type="similarity">
    <text evidence="2">Belongs to the zinc-containing alcohol dehydrogenase family. Quinone oxidoreductase subfamily.</text>
</comment>
<reference evidence="15" key="2">
    <citation type="submission" date="2025-08" db="UniProtKB">
        <authorList>
            <consortium name="Ensembl"/>
        </authorList>
    </citation>
    <scope>IDENTIFICATION</scope>
</reference>
<dbReference type="InterPro" id="IPR013149">
    <property type="entry name" value="ADH-like_C"/>
</dbReference>
<dbReference type="PANTHER" id="PTHR43981">
    <property type="entry name" value="ENOYL-[ACYL-CARRIER-PROTEIN] REDUCTASE, MITOCHONDRIAL"/>
    <property type="match status" value="1"/>
</dbReference>
<evidence type="ECO:0000256" key="8">
    <source>
        <dbReference type="ARBA" id="ARBA00023098"/>
    </source>
</evidence>
<dbReference type="GeneTree" id="ENSGT00940000156592"/>
<evidence type="ECO:0000256" key="10">
    <source>
        <dbReference type="ARBA" id="ARBA00023160"/>
    </source>
</evidence>
<dbReference type="GO" id="GO:0006633">
    <property type="term" value="P:fatty acid biosynthetic process"/>
    <property type="evidence" value="ECO:0007669"/>
    <property type="project" value="UniProtKB-KW"/>
</dbReference>
<evidence type="ECO:0000256" key="2">
    <source>
        <dbReference type="ARBA" id="ARBA00010371"/>
    </source>
</evidence>
<reference evidence="15" key="3">
    <citation type="submission" date="2025-09" db="UniProtKB">
        <authorList>
            <consortium name="Ensembl"/>
        </authorList>
    </citation>
    <scope>IDENTIFICATION</scope>
</reference>
<keyword evidence="16" id="KW-1185">Reference proteome</keyword>
<dbReference type="EC" id="1.3.1.104" evidence="11"/>
<evidence type="ECO:0000256" key="13">
    <source>
        <dbReference type="ARBA" id="ARBA00042123"/>
    </source>
</evidence>
<accession>A0A674NZB3</accession>
<keyword evidence="9" id="KW-0496">Mitochondrion</keyword>
<dbReference type="Pfam" id="PF00107">
    <property type="entry name" value="ADH_zinc_N"/>
    <property type="match status" value="1"/>
</dbReference>
<protein>
    <recommendedName>
        <fullName evidence="12">Enoyl-[acyl-carrier-protein] reductase, mitochondrial</fullName>
        <ecNumber evidence="11">1.3.1.104</ecNumber>
    </recommendedName>
    <alternativeName>
        <fullName evidence="13">2-enoyl thioester reductase</fullName>
    </alternativeName>
</protein>
<keyword evidence="3" id="KW-0444">Lipid biosynthesis</keyword>
<evidence type="ECO:0000256" key="4">
    <source>
        <dbReference type="ARBA" id="ARBA00022832"/>
    </source>
</evidence>
<dbReference type="InterPro" id="IPR051034">
    <property type="entry name" value="Mito_Enoyl-ACP_Reductase"/>
</dbReference>
<dbReference type="Pfam" id="PF08240">
    <property type="entry name" value="ADH_N"/>
    <property type="match status" value="1"/>
</dbReference>
<dbReference type="Ensembl" id="ENSTRUT00000089341.1">
    <property type="protein sequence ID" value="ENSTRUP00000078913.1"/>
    <property type="gene ID" value="ENSTRUG00000027274.1"/>
</dbReference>
<keyword evidence="7" id="KW-0560">Oxidoreductase</keyword>
<evidence type="ECO:0000256" key="12">
    <source>
        <dbReference type="ARBA" id="ARBA00041058"/>
    </source>
</evidence>
<dbReference type="GO" id="GO:0005739">
    <property type="term" value="C:mitochondrion"/>
    <property type="evidence" value="ECO:0007669"/>
    <property type="project" value="UniProtKB-SubCell"/>
</dbReference>
<keyword evidence="4" id="KW-0276">Fatty acid metabolism</keyword>
<evidence type="ECO:0000256" key="1">
    <source>
        <dbReference type="ARBA" id="ARBA00004173"/>
    </source>
</evidence>
<dbReference type="InterPro" id="IPR013154">
    <property type="entry name" value="ADH-like_N"/>
</dbReference>
<dbReference type="AlphaFoldDB" id="A0A674NZB3"/>
<dbReference type="GO" id="GO:0141148">
    <property type="term" value="F:enoyl-[acyl-carrier-protein] reductase (NADPH) activity"/>
    <property type="evidence" value="ECO:0007669"/>
    <property type="project" value="UniProtKB-EC"/>
</dbReference>
<evidence type="ECO:0000256" key="6">
    <source>
        <dbReference type="ARBA" id="ARBA00022946"/>
    </source>
</evidence>
<dbReference type="CDD" id="cd08290">
    <property type="entry name" value="ETR"/>
    <property type="match status" value="1"/>
</dbReference>
<evidence type="ECO:0000259" key="14">
    <source>
        <dbReference type="SMART" id="SM00829"/>
    </source>
</evidence>
<reference evidence="15 16" key="1">
    <citation type="journal article" date="2011" name="Genome Biol. Evol.">
        <title>Integration of the genetic map and genome assembly of fugu facilitates insights into distinct features of genome evolution in teleosts and mammals.</title>
        <authorList>
            <person name="Kai W."/>
            <person name="Kikuchi K."/>
            <person name="Tohari S."/>
            <person name="Chew A.K."/>
            <person name="Tay A."/>
            <person name="Fujiwara A."/>
            <person name="Hosoya S."/>
            <person name="Suetake H."/>
            <person name="Naruse K."/>
            <person name="Brenner S."/>
            <person name="Suzuki Y."/>
            <person name="Venkatesh B."/>
        </authorList>
    </citation>
    <scope>NUCLEOTIDE SEQUENCE [LARGE SCALE GENOMIC DNA]</scope>
</reference>
<dbReference type="InterPro" id="IPR020843">
    <property type="entry name" value="ER"/>
</dbReference>
<dbReference type="InterPro" id="IPR011032">
    <property type="entry name" value="GroES-like_sf"/>
</dbReference>
<keyword evidence="8" id="KW-0443">Lipid metabolism</keyword>
<dbReference type="SMART" id="SM00829">
    <property type="entry name" value="PKS_ER"/>
    <property type="match status" value="1"/>
</dbReference>
<evidence type="ECO:0000256" key="7">
    <source>
        <dbReference type="ARBA" id="ARBA00023002"/>
    </source>
</evidence>
<sequence length="315" mass="34187">MQVDLPTVGEHDVLVKILAAPINPSDINMIQGTYAILPDLPAVGGNEGVGQIMEIGSKVKSLKLGDWILPKDAGLGTWRTEAVVAEDAVISLAKDIPLLCAATLGVNPCTAWRMLSDFEELKPGDSVIQNAANSGVGQAVIQIAASRGIKTINVIRDRPEFTQLSDRLKAIGATHVIREEELRRPEMKELFKTCQKPKLALNGVGGKSATELLRHLQYGGSMVTYGGMAKQPVIVPVSALIFKDVKVKGFWITQWKKNHSNDVRAFRTMLDELCGLIRKGKLTAPVCAELGLQDYRKALNAALQPFTSAKQVLIM</sequence>
<dbReference type="Gene3D" id="3.90.180.10">
    <property type="entry name" value="Medium-chain alcohol dehydrogenases, catalytic domain"/>
    <property type="match status" value="1"/>
</dbReference>
<evidence type="ECO:0000256" key="5">
    <source>
        <dbReference type="ARBA" id="ARBA00022857"/>
    </source>
</evidence>
<dbReference type="InterPro" id="IPR036291">
    <property type="entry name" value="NAD(P)-bd_dom_sf"/>
</dbReference>
<proteinExistence type="inferred from homology"/>
<evidence type="ECO:0000256" key="3">
    <source>
        <dbReference type="ARBA" id="ARBA00022516"/>
    </source>
</evidence>
<evidence type="ECO:0000256" key="9">
    <source>
        <dbReference type="ARBA" id="ARBA00023128"/>
    </source>
</evidence>
<gene>
    <name evidence="15" type="primary">mecr</name>
</gene>
<organism evidence="15 16">
    <name type="scientific">Takifugu rubripes</name>
    <name type="common">Japanese pufferfish</name>
    <name type="synonym">Fugu rubripes</name>
    <dbReference type="NCBI Taxonomy" id="31033"/>
    <lineage>
        <taxon>Eukaryota</taxon>
        <taxon>Metazoa</taxon>
        <taxon>Chordata</taxon>
        <taxon>Craniata</taxon>
        <taxon>Vertebrata</taxon>
        <taxon>Euteleostomi</taxon>
        <taxon>Actinopterygii</taxon>
        <taxon>Neopterygii</taxon>
        <taxon>Teleostei</taxon>
        <taxon>Neoteleostei</taxon>
        <taxon>Acanthomorphata</taxon>
        <taxon>Eupercaria</taxon>
        <taxon>Tetraodontiformes</taxon>
        <taxon>Tetradontoidea</taxon>
        <taxon>Tetraodontidae</taxon>
        <taxon>Takifugu</taxon>
    </lineage>
</organism>
<dbReference type="SUPFAM" id="SSF51735">
    <property type="entry name" value="NAD(P)-binding Rossmann-fold domains"/>
    <property type="match status" value="1"/>
</dbReference>
<keyword evidence="10" id="KW-0275">Fatty acid biosynthesis</keyword>
<name>A0A674NZB3_TAKRU</name>
<dbReference type="Gene3D" id="3.40.50.720">
    <property type="entry name" value="NAD(P)-binding Rossmann-like Domain"/>
    <property type="match status" value="1"/>
</dbReference>
<dbReference type="SUPFAM" id="SSF50129">
    <property type="entry name" value="GroES-like"/>
    <property type="match status" value="1"/>
</dbReference>
<evidence type="ECO:0000313" key="15">
    <source>
        <dbReference type="Ensembl" id="ENSTRUP00000078913.1"/>
    </source>
</evidence>
<comment type="subcellular location">
    <subcellularLocation>
        <location evidence="1">Mitochondrion</location>
    </subcellularLocation>
</comment>
<keyword evidence="6" id="KW-0809">Transit peptide</keyword>
<dbReference type="Proteomes" id="UP000005226">
    <property type="component" value="Chromosome 7"/>
</dbReference>